<keyword evidence="2" id="KW-1185">Reference proteome</keyword>
<dbReference type="InterPro" id="IPR004378">
    <property type="entry name" value="F420H2_quin_Rdtase"/>
</dbReference>
<name>A0A7X5ZP70_9PSEU</name>
<organism evidence="1 2">
    <name type="scientific">Saccharomonospora amisosensis</name>
    <dbReference type="NCBI Taxonomy" id="1128677"/>
    <lineage>
        <taxon>Bacteria</taxon>
        <taxon>Bacillati</taxon>
        <taxon>Actinomycetota</taxon>
        <taxon>Actinomycetes</taxon>
        <taxon>Pseudonocardiales</taxon>
        <taxon>Pseudonocardiaceae</taxon>
        <taxon>Saccharomonospora</taxon>
    </lineage>
</organism>
<proteinExistence type="predicted"/>
<dbReference type="Pfam" id="PF04075">
    <property type="entry name" value="F420H2_quin_red"/>
    <property type="match status" value="1"/>
</dbReference>
<protein>
    <submittedName>
        <fullName evidence="1">Deazaflavin-dependent oxidoreductase (Nitroreductase family)</fullName>
    </submittedName>
</protein>
<sequence length="150" mass="17116">MTTQPRYLKPSKAGNVFHSLVSWLTRHGVSLWGSRVLYVRGRNSGEWRTNPVNLLEHGGERYLVAPRGHTQWVRNLRVAGQGRLRLGNRYEDFTAVELSDEEKLPVLRAYLRKWAWEVGAFFGNLKADSPERELRAAAPGFPAFRIVTGD</sequence>
<evidence type="ECO:0000313" key="1">
    <source>
        <dbReference type="EMBL" id="NIJ09925.1"/>
    </source>
</evidence>
<reference evidence="1 2" key="1">
    <citation type="submission" date="2020-03" db="EMBL/GenBank/DDBJ databases">
        <title>Sequencing the genomes of 1000 actinobacteria strains.</title>
        <authorList>
            <person name="Klenk H.-P."/>
        </authorList>
    </citation>
    <scope>NUCLEOTIDE SEQUENCE [LARGE SCALE GENOMIC DNA]</scope>
    <source>
        <strain evidence="1 2">DSM 45685</strain>
    </source>
</reference>
<comment type="caution">
    <text evidence="1">The sequence shown here is derived from an EMBL/GenBank/DDBJ whole genome shotgun (WGS) entry which is preliminary data.</text>
</comment>
<dbReference type="Gene3D" id="2.30.110.10">
    <property type="entry name" value="Electron Transport, Fmn-binding Protein, Chain A"/>
    <property type="match status" value="1"/>
</dbReference>
<evidence type="ECO:0000313" key="2">
    <source>
        <dbReference type="Proteomes" id="UP000545493"/>
    </source>
</evidence>
<dbReference type="InterPro" id="IPR012349">
    <property type="entry name" value="Split_barrel_FMN-bd"/>
</dbReference>
<accession>A0A7X5ZP70</accession>
<dbReference type="NCBIfam" id="TIGR00026">
    <property type="entry name" value="hi_GC_TIGR00026"/>
    <property type="match status" value="1"/>
</dbReference>
<dbReference type="EMBL" id="JAAOYM010000001">
    <property type="protein sequence ID" value="NIJ09925.1"/>
    <property type="molecule type" value="Genomic_DNA"/>
</dbReference>
<dbReference type="RefSeq" id="WP_167165719.1">
    <property type="nucleotide sequence ID" value="NZ_JAAOYM010000001.1"/>
</dbReference>
<dbReference type="GO" id="GO:0016491">
    <property type="term" value="F:oxidoreductase activity"/>
    <property type="evidence" value="ECO:0007669"/>
    <property type="project" value="InterPro"/>
</dbReference>
<dbReference type="Proteomes" id="UP000545493">
    <property type="component" value="Unassembled WGS sequence"/>
</dbReference>
<gene>
    <name evidence="1" type="ORF">FHU38_000269</name>
</gene>
<dbReference type="AlphaFoldDB" id="A0A7X5ZP70"/>